<protein>
    <submittedName>
        <fullName evidence="2">Uncharacterized protein</fullName>
    </submittedName>
</protein>
<sequence length="208" mass="23501">MLALSPARDLFALSPSTTKTSYHSSILPKSTFTPAILHESSLPTSYRQKPFVETPAQRRARVAFLRKENREAGKRVVERVESWVREQVQQSAFTIQMSSKNDKVKCYTRGATRRQSLFVLTSKTVPDEIMLGRMLKDSSNLSSITEEAEMEEEPFILYSTPLPQYSSPAAYYSSSSPLSPTKSIRSPLKPSHQRRLSDLEVIPEGLEE</sequence>
<keyword evidence="3" id="KW-1185">Reference proteome</keyword>
<evidence type="ECO:0000256" key="1">
    <source>
        <dbReference type="SAM" id="MobiDB-lite"/>
    </source>
</evidence>
<organism evidence="2 3">
    <name type="scientific">Lentinula aciculospora</name>
    <dbReference type="NCBI Taxonomy" id="153920"/>
    <lineage>
        <taxon>Eukaryota</taxon>
        <taxon>Fungi</taxon>
        <taxon>Dikarya</taxon>
        <taxon>Basidiomycota</taxon>
        <taxon>Agaricomycotina</taxon>
        <taxon>Agaricomycetes</taxon>
        <taxon>Agaricomycetidae</taxon>
        <taxon>Agaricales</taxon>
        <taxon>Marasmiineae</taxon>
        <taxon>Omphalotaceae</taxon>
        <taxon>Lentinula</taxon>
    </lineage>
</organism>
<proteinExistence type="predicted"/>
<gene>
    <name evidence="2" type="ORF">J3R30DRAFT_2415273</name>
</gene>
<name>A0A9W9AFT1_9AGAR</name>
<evidence type="ECO:0000313" key="3">
    <source>
        <dbReference type="Proteomes" id="UP001150266"/>
    </source>
</evidence>
<evidence type="ECO:0000313" key="2">
    <source>
        <dbReference type="EMBL" id="KAJ4481179.1"/>
    </source>
</evidence>
<reference evidence="2" key="1">
    <citation type="submission" date="2022-08" db="EMBL/GenBank/DDBJ databases">
        <title>A Global Phylogenomic Analysis of the Shiitake Genus Lentinula.</title>
        <authorList>
            <consortium name="DOE Joint Genome Institute"/>
            <person name="Sierra-Patev S."/>
            <person name="Min B."/>
            <person name="Naranjo-Ortiz M."/>
            <person name="Looney B."/>
            <person name="Konkel Z."/>
            <person name="Slot J.C."/>
            <person name="Sakamoto Y."/>
            <person name="Steenwyk J.L."/>
            <person name="Rokas A."/>
            <person name="Carro J."/>
            <person name="Camarero S."/>
            <person name="Ferreira P."/>
            <person name="Molpeceres G."/>
            <person name="Ruiz-Duenas F.J."/>
            <person name="Serrano A."/>
            <person name="Henrissat B."/>
            <person name="Drula E."/>
            <person name="Hughes K.W."/>
            <person name="Mata J.L."/>
            <person name="Ishikawa N.K."/>
            <person name="Vargas-Isla R."/>
            <person name="Ushijima S."/>
            <person name="Smith C.A."/>
            <person name="Ahrendt S."/>
            <person name="Andreopoulos W."/>
            <person name="He G."/>
            <person name="Labutti K."/>
            <person name="Lipzen A."/>
            <person name="Ng V."/>
            <person name="Riley R."/>
            <person name="Sandor L."/>
            <person name="Barry K."/>
            <person name="Martinez A.T."/>
            <person name="Xiao Y."/>
            <person name="Gibbons J.G."/>
            <person name="Terashima K."/>
            <person name="Grigoriev I.V."/>
            <person name="Hibbett D.S."/>
        </authorList>
    </citation>
    <scope>NUCLEOTIDE SEQUENCE</scope>
    <source>
        <strain evidence="2">JLM2183</strain>
    </source>
</reference>
<dbReference type="Proteomes" id="UP001150266">
    <property type="component" value="Unassembled WGS sequence"/>
</dbReference>
<comment type="caution">
    <text evidence="2">The sequence shown here is derived from an EMBL/GenBank/DDBJ whole genome shotgun (WGS) entry which is preliminary data.</text>
</comment>
<accession>A0A9W9AFT1</accession>
<dbReference type="EMBL" id="JAOTPV010000006">
    <property type="protein sequence ID" value="KAJ4481179.1"/>
    <property type="molecule type" value="Genomic_DNA"/>
</dbReference>
<feature type="compositionally biased region" description="Low complexity" evidence="1">
    <location>
        <begin position="169"/>
        <end position="180"/>
    </location>
</feature>
<dbReference type="OrthoDB" id="3051277at2759"/>
<feature type="region of interest" description="Disordered" evidence="1">
    <location>
        <begin position="169"/>
        <end position="208"/>
    </location>
</feature>
<dbReference type="AlphaFoldDB" id="A0A9W9AFT1"/>